<accession>A0A507D962</accession>
<comment type="subcellular location">
    <subcellularLocation>
        <location evidence="1 6">Nucleus</location>
    </subcellularLocation>
</comment>
<reference evidence="10 11" key="1">
    <citation type="journal article" date="2019" name="Sci. Rep.">
        <title>Comparative genomics of chytrid fungi reveal insights into the obligate biotrophic and pathogenic lifestyle of Synchytrium endobioticum.</title>
        <authorList>
            <person name="van de Vossenberg B.T.L.H."/>
            <person name="Warris S."/>
            <person name="Nguyen H.D.T."/>
            <person name="van Gent-Pelzer M.P.E."/>
            <person name="Joly D.L."/>
            <person name="van de Geest H.C."/>
            <person name="Bonants P.J.M."/>
            <person name="Smith D.S."/>
            <person name="Levesque C.A."/>
            <person name="van der Lee T.A.J."/>
        </authorList>
    </citation>
    <scope>NUCLEOTIDE SEQUENCE [LARGE SCALE GENOMIC DNA]</scope>
    <source>
        <strain evidence="8 11">LEV6574</strain>
        <strain evidence="9 10">MB42</strain>
    </source>
</reference>
<dbReference type="Proteomes" id="UP000317494">
    <property type="component" value="Unassembled WGS sequence"/>
</dbReference>
<sequence length="170" mass="18802">MADSSADADKGKQPAAANGRPNADGDYGDPLADADDDDEFEEVNAMDVDDTQPGNTEQVMKKDKTLAELLLMMDDYAPIVPDAVTDYYLSRAGFESEDIRLKRLLALASQKFIADIATDALQWSKIRQQQPTNKAKTNPKDRKTVLTMEDLTNALSEHGVNLRKPEYFSS</sequence>
<comment type="similarity">
    <text evidence="5 6">Belongs to the TAF10 family.</text>
</comment>
<name>A0A507D962_9FUNG</name>
<keyword evidence="10" id="KW-1185">Reference proteome</keyword>
<dbReference type="OrthoDB" id="154356at2759"/>
<dbReference type="Proteomes" id="UP000320475">
    <property type="component" value="Unassembled WGS sequence"/>
</dbReference>
<dbReference type="PIRSF" id="PIRSF017246">
    <property type="entry name" value="TFIID_TAF10"/>
    <property type="match status" value="1"/>
</dbReference>
<dbReference type="InterPro" id="IPR003923">
    <property type="entry name" value="TAF10"/>
</dbReference>
<dbReference type="Pfam" id="PF03540">
    <property type="entry name" value="TAF10"/>
    <property type="match status" value="1"/>
</dbReference>
<keyword evidence="2 6" id="KW-0805">Transcription regulation</keyword>
<evidence type="ECO:0000256" key="2">
    <source>
        <dbReference type="ARBA" id="ARBA00023015"/>
    </source>
</evidence>
<dbReference type="STRING" id="286115.A0A507D962"/>
<evidence type="ECO:0000313" key="11">
    <source>
        <dbReference type="Proteomes" id="UP000320475"/>
    </source>
</evidence>
<keyword evidence="3 6" id="KW-0804">Transcription</keyword>
<dbReference type="PANTHER" id="PTHR21242:SF0">
    <property type="entry name" value="TRANSCRIPTION INITIATION FACTOR TFIID SUBUNIT 10"/>
    <property type="match status" value="1"/>
</dbReference>
<evidence type="ECO:0000256" key="3">
    <source>
        <dbReference type="ARBA" id="ARBA00023163"/>
    </source>
</evidence>
<gene>
    <name evidence="8" type="ORF">SeLEV6574_g02293</name>
    <name evidence="9" type="ORF">SeMB42_g02026</name>
</gene>
<dbReference type="GO" id="GO:0005669">
    <property type="term" value="C:transcription factor TFIID complex"/>
    <property type="evidence" value="ECO:0007669"/>
    <property type="project" value="TreeGrafter"/>
</dbReference>
<evidence type="ECO:0000256" key="5">
    <source>
        <dbReference type="ARBA" id="ARBA00025730"/>
    </source>
</evidence>
<dbReference type="GO" id="GO:0016251">
    <property type="term" value="F:RNA polymerase II general transcription initiation factor activity"/>
    <property type="evidence" value="ECO:0007669"/>
    <property type="project" value="TreeGrafter"/>
</dbReference>
<evidence type="ECO:0000256" key="4">
    <source>
        <dbReference type="ARBA" id="ARBA00023242"/>
    </source>
</evidence>
<evidence type="ECO:0000313" key="9">
    <source>
        <dbReference type="EMBL" id="TPX51134.1"/>
    </source>
</evidence>
<feature type="region of interest" description="Disordered" evidence="7">
    <location>
        <begin position="1"/>
        <end position="58"/>
    </location>
</feature>
<dbReference type="EMBL" id="QEAM01000062">
    <property type="protein sequence ID" value="TPX48026.1"/>
    <property type="molecule type" value="Genomic_DNA"/>
</dbReference>
<protein>
    <recommendedName>
        <fullName evidence="6">Transcription initiation factor TFIID subunit 10</fullName>
    </recommendedName>
</protein>
<dbReference type="GO" id="GO:0000124">
    <property type="term" value="C:SAGA complex"/>
    <property type="evidence" value="ECO:0007669"/>
    <property type="project" value="TreeGrafter"/>
</dbReference>
<evidence type="ECO:0000313" key="10">
    <source>
        <dbReference type="Proteomes" id="UP000317494"/>
    </source>
</evidence>
<evidence type="ECO:0000256" key="7">
    <source>
        <dbReference type="SAM" id="MobiDB-lite"/>
    </source>
</evidence>
<dbReference type="GO" id="GO:1990841">
    <property type="term" value="F:promoter-specific chromatin binding"/>
    <property type="evidence" value="ECO:0007669"/>
    <property type="project" value="TreeGrafter"/>
</dbReference>
<dbReference type="CDD" id="cd07982">
    <property type="entry name" value="HFD_TAF10"/>
    <property type="match status" value="1"/>
</dbReference>
<evidence type="ECO:0000256" key="6">
    <source>
        <dbReference type="PIRNR" id="PIRNR017246"/>
    </source>
</evidence>
<dbReference type="AlphaFoldDB" id="A0A507D962"/>
<proteinExistence type="inferred from homology"/>
<dbReference type="EMBL" id="QEAN01000058">
    <property type="protein sequence ID" value="TPX51134.1"/>
    <property type="molecule type" value="Genomic_DNA"/>
</dbReference>
<evidence type="ECO:0000256" key="1">
    <source>
        <dbReference type="ARBA" id="ARBA00004123"/>
    </source>
</evidence>
<evidence type="ECO:0000313" key="8">
    <source>
        <dbReference type="EMBL" id="TPX48026.1"/>
    </source>
</evidence>
<dbReference type="GO" id="GO:0006367">
    <property type="term" value="P:transcription initiation at RNA polymerase II promoter"/>
    <property type="evidence" value="ECO:0007669"/>
    <property type="project" value="TreeGrafter"/>
</dbReference>
<keyword evidence="4 6" id="KW-0539">Nucleus</keyword>
<comment type="caution">
    <text evidence="8">The sequence shown here is derived from an EMBL/GenBank/DDBJ whole genome shotgun (WGS) entry which is preliminary data.</text>
</comment>
<dbReference type="VEuPathDB" id="FungiDB:SeMB42_g02026"/>
<feature type="compositionally biased region" description="Acidic residues" evidence="7">
    <location>
        <begin position="32"/>
        <end position="50"/>
    </location>
</feature>
<dbReference type="PANTHER" id="PTHR21242">
    <property type="entry name" value="TRANSCRIPTION INITIATION FACTOR TFIID SUBUNIT 10"/>
    <property type="match status" value="1"/>
</dbReference>
<comment type="function">
    <text evidence="6">Functions as a component of both the DNA-binding general transcription initiation factor complex TFIID and the transcription coactivator SAGA complex. Binding of TFIID to a promoter (with or without TATA element) is the initial step in pre-initiation complex (PIC) formation. TFIID plays a key role in the regulation of gene expression by RNA polymerase II through different activities such as transcription activator interaction, core promoter recognition and selectivity, TFIIA and TFIIB interaction, chromatin modification (histone acetylation by TAF1), facilitation of DNA opening and initiation of transcription. SAGA acts as a general cofactor required for essentially all RNA polymerase II transcription. At the promoters, SAGA is required for transcription pre-initiation complex (PIC) recruitment. It influences RNA polymerase II transcriptional activity through different activities such as TBP interaction (via core/TAF module) and promoter selectivity, interaction with transcription activators (via Tra1/SPT module), and chromatin modification through histone acetylation (via HAT module) and deubiquitination (via DUB module). SAGA preferentially acetylates histones H3 (to form H3K9ac, H3K14ac, H3K18ac and H3K23ac) and H2B and deubiquitinates histone H2B. SAGA interacts with DNA via upstream activating sequences (UASs).</text>
</comment>
<dbReference type="PRINTS" id="PR01443">
    <property type="entry name" value="TFIID30KDSUB"/>
</dbReference>
<organism evidence="8 11">
    <name type="scientific">Synchytrium endobioticum</name>
    <dbReference type="NCBI Taxonomy" id="286115"/>
    <lineage>
        <taxon>Eukaryota</taxon>
        <taxon>Fungi</taxon>
        <taxon>Fungi incertae sedis</taxon>
        <taxon>Chytridiomycota</taxon>
        <taxon>Chytridiomycota incertae sedis</taxon>
        <taxon>Chytridiomycetes</taxon>
        <taxon>Synchytriales</taxon>
        <taxon>Synchytriaceae</taxon>
        <taxon>Synchytrium</taxon>
    </lineage>
</organism>